<name>A0A844W403_9RHOB</name>
<evidence type="ECO:0000256" key="5">
    <source>
        <dbReference type="ARBA" id="ARBA00022764"/>
    </source>
</evidence>
<reference evidence="6 7" key="1">
    <citation type="submission" date="2019-11" db="EMBL/GenBank/DDBJ databases">
        <title>Pseudooceanicola pacifica sp. nov., isolated from deep-sea sediment of the Pacific Ocean.</title>
        <authorList>
            <person name="Lyu L."/>
        </authorList>
    </citation>
    <scope>NUCLEOTIDE SEQUENCE [LARGE SCALE GENOMIC DNA]</scope>
    <source>
        <strain evidence="6 7">216_PA32_1</strain>
    </source>
</reference>
<evidence type="ECO:0000256" key="1">
    <source>
        <dbReference type="ARBA" id="ARBA00004418"/>
    </source>
</evidence>
<dbReference type="Pfam" id="PF03480">
    <property type="entry name" value="DctP"/>
    <property type="match status" value="1"/>
</dbReference>
<dbReference type="EMBL" id="WNXQ01000003">
    <property type="protein sequence ID" value="MWB77795.1"/>
    <property type="molecule type" value="Genomic_DNA"/>
</dbReference>
<evidence type="ECO:0000313" key="6">
    <source>
        <dbReference type="EMBL" id="MWB77795.1"/>
    </source>
</evidence>
<dbReference type="PANTHER" id="PTHR33376">
    <property type="match status" value="1"/>
</dbReference>
<organism evidence="6 7">
    <name type="scientific">Pseudooceanicola pacificus</name>
    <dbReference type="NCBI Taxonomy" id="2676438"/>
    <lineage>
        <taxon>Bacteria</taxon>
        <taxon>Pseudomonadati</taxon>
        <taxon>Pseudomonadota</taxon>
        <taxon>Alphaproteobacteria</taxon>
        <taxon>Rhodobacterales</taxon>
        <taxon>Paracoccaceae</taxon>
        <taxon>Pseudooceanicola</taxon>
    </lineage>
</organism>
<dbReference type="GO" id="GO:0055085">
    <property type="term" value="P:transmembrane transport"/>
    <property type="evidence" value="ECO:0007669"/>
    <property type="project" value="InterPro"/>
</dbReference>
<dbReference type="PANTHER" id="PTHR33376:SF7">
    <property type="entry name" value="C4-DICARBOXYLATE-BINDING PROTEIN DCTB"/>
    <property type="match status" value="1"/>
</dbReference>
<dbReference type="CDD" id="cd13666">
    <property type="entry name" value="PBP2_TRAP_DctP_like_1"/>
    <property type="match status" value="1"/>
</dbReference>
<proteinExistence type="inferred from homology"/>
<dbReference type="Gene3D" id="3.40.190.170">
    <property type="entry name" value="Bacterial extracellular solute-binding protein, family 7"/>
    <property type="match status" value="1"/>
</dbReference>
<comment type="similarity">
    <text evidence="2">Belongs to the bacterial solute-binding protein 7 family.</text>
</comment>
<dbReference type="SUPFAM" id="SSF53850">
    <property type="entry name" value="Periplasmic binding protein-like II"/>
    <property type="match status" value="1"/>
</dbReference>
<gene>
    <name evidence="6" type="ORF">GLS40_07155</name>
</gene>
<protein>
    <recommendedName>
        <fullName evidence="8">TRAP-type C4-dicarboxylate transport system, substrate-binding protein</fullName>
    </recommendedName>
</protein>
<dbReference type="NCBIfam" id="NF037995">
    <property type="entry name" value="TRAP_S1"/>
    <property type="match status" value="1"/>
</dbReference>
<evidence type="ECO:0008006" key="8">
    <source>
        <dbReference type="Google" id="ProtNLM"/>
    </source>
</evidence>
<dbReference type="AlphaFoldDB" id="A0A844W403"/>
<accession>A0A844W403</accession>
<dbReference type="InterPro" id="IPR038404">
    <property type="entry name" value="TRAP_DctP_sf"/>
</dbReference>
<comment type="subcellular location">
    <subcellularLocation>
        <location evidence="1">Periplasm</location>
    </subcellularLocation>
</comment>
<evidence type="ECO:0000256" key="3">
    <source>
        <dbReference type="ARBA" id="ARBA00022448"/>
    </source>
</evidence>
<keyword evidence="5" id="KW-0574">Periplasm</keyword>
<keyword evidence="3" id="KW-0813">Transport</keyword>
<evidence type="ECO:0000313" key="7">
    <source>
        <dbReference type="Proteomes" id="UP000443843"/>
    </source>
</evidence>
<dbReference type="Proteomes" id="UP000443843">
    <property type="component" value="Unassembled WGS sequence"/>
</dbReference>
<comment type="caution">
    <text evidence="6">The sequence shown here is derived from an EMBL/GenBank/DDBJ whole genome shotgun (WGS) entry which is preliminary data.</text>
</comment>
<evidence type="ECO:0000256" key="2">
    <source>
        <dbReference type="ARBA" id="ARBA00009023"/>
    </source>
</evidence>
<dbReference type="InterPro" id="IPR018389">
    <property type="entry name" value="DctP_fam"/>
</dbReference>
<keyword evidence="7" id="KW-1185">Reference proteome</keyword>
<keyword evidence="4" id="KW-0732">Signal</keyword>
<dbReference type="GO" id="GO:0042597">
    <property type="term" value="C:periplasmic space"/>
    <property type="evidence" value="ECO:0007669"/>
    <property type="project" value="UniProtKB-SubCell"/>
</dbReference>
<evidence type="ECO:0000256" key="4">
    <source>
        <dbReference type="ARBA" id="ARBA00022729"/>
    </source>
</evidence>
<sequence>MTTSAQSGVFRELRRLLRCNVGSGREPKEDKMKYHTAALLGAALSLLGVAAGPSRALELTYGTYTSPTQTTFRTGTGPLLDRITRDTNGEITFEAFTGGSMGGPKELLGNAGSGIIDTTSVVDIYVKAQLPHSALMSSMLILGKNPKVMSAAMNEMQLLHCPSCEEDRTKANVIGLGWTATGTYHLICKEPINTLDELKGLKIRATSGMGRAMQSMGATAVSITTAEMYEAMQRGQVDCVAGAAAWLTTYNLKDFSRYIVEDSLGSYFGTMLFAVNLDVWGDLSDSQRAAIRSNISQSVVDTLFAYDDDHETGIRDLKALGGEVLHADQAFVDAVETARKEEYAFTIQSGKDQGIDNAEELIDTFHGLVDKWTDIVAEIGNDKEAFKAALDREIFDKL</sequence>